<dbReference type="RefSeq" id="WP_133621079.1">
    <property type="nucleotide sequence ID" value="NZ_JAASUO010000015.1"/>
</dbReference>
<reference evidence="3 4" key="1">
    <citation type="submission" date="2019-03" db="EMBL/GenBank/DDBJ databases">
        <title>Genomic Encyclopedia of Type Strains, Phase III (KMG-III): the genomes of soil and plant-associated and newly described type strains.</title>
        <authorList>
            <person name="Whitman W."/>
        </authorList>
    </citation>
    <scope>NUCLEOTIDE SEQUENCE [LARGE SCALE GENOMIC DNA]</scope>
    <source>
        <strain evidence="3 4">CECT 7972</strain>
    </source>
</reference>
<dbReference type="OrthoDB" id="9813214at2"/>
<proteinExistence type="predicted"/>
<dbReference type="PANTHER" id="PTHR46401">
    <property type="entry name" value="GLYCOSYLTRANSFERASE WBBK-RELATED"/>
    <property type="match status" value="1"/>
</dbReference>
<evidence type="ECO:0000259" key="2">
    <source>
        <dbReference type="Pfam" id="PF00534"/>
    </source>
</evidence>
<evidence type="ECO:0000313" key="3">
    <source>
        <dbReference type="EMBL" id="TDR51212.1"/>
    </source>
</evidence>
<organism evidence="3 4">
    <name type="scientific">Listeria rocourtiae</name>
    <dbReference type="NCBI Taxonomy" id="647910"/>
    <lineage>
        <taxon>Bacteria</taxon>
        <taxon>Bacillati</taxon>
        <taxon>Bacillota</taxon>
        <taxon>Bacilli</taxon>
        <taxon>Bacillales</taxon>
        <taxon>Listeriaceae</taxon>
        <taxon>Listeria</taxon>
    </lineage>
</organism>
<gene>
    <name evidence="3" type="ORF">DFP96_11443</name>
</gene>
<comment type="caution">
    <text evidence="3">The sequence shown here is derived from an EMBL/GenBank/DDBJ whole genome shotgun (WGS) entry which is preliminary data.</text>
</comment>
<keyword evidence="1 3" id="KW-0808">Transferase</keyword>
<dbReference type="EMBL" id="SNZK01000014">
    <property type="protein sequence ID" value="TDR51212.1"/>
    <property type="molecule type" value="Genomic_DNA"/>
</dbReference>
<dbReference type="GO" id="GO:0016757">
    <property type="term" value="F:glycosyltransferase activity"/>
    <property type="evidence" value="ECO:0007669"/>
    <property type="project" value="InterPro"/>
</dbReference>
<feature type="domain" description="Glycosyl transferase family 1" evidence="2">
    <location>
        <begin position="192"/>
        <end position="354"/>
    </location>
</feature>
<dbReference type="GO" id="GO:0009103">
    <property type="term" value="P:lipopolysaccharide biosynthetic process"/>
    <property type="evidence" value="ECO:0007669"/>
    <property type="project" value="TreeGrafter"/>
</dbReference>
<dbReference type="SUPFAM" id="SSF53756">
    <property type="entry name" value="UDP-Glycosyltransferase/glycogen phosphorylase"/>
    <property type="match status" value="1"/>
</dbReference>
<dbReference type="Gene3D" id="3.40.50.2000">
    <property type="entry name" value="Glycogen Phosphorylase B"/>
    <property type="match status" value="2"/>
</dbReference>
<dbReference type="InterPro" id="IPR001296">
    <property type="entry name" value="Glyco_trans_1"/>
</dbReference>
<evidence type="ECO:0000313" key="4">
    <source>
        <dbReference type="Proteomes" id="UP000295558"/>
    </source>
</evidence>
<protein>
    <submittedName>
        <fullName evidence="3">Glycosyltransferase involved in cell wall biosynthesis</fullName>
    </submittedName>
</protein>
<accession>A0A4R6ZGM1</accession>
<dbReference type="STRING" id="1265846.PROCOU_13303"/>
<evidence type="ECO:0000256" key="1">
    <source>
        <dbReference type="ARBA" id="ARBA00022679"/>
    </source>
</evidence>
<keyword evidence="4" id="KW-1185">Reference proteome</keyword>
<sequence length="392" mass="45679">MKNKTLNEKKVFVYSSVHVWNDTRIYYKEIDTLLKAGYQVEQMAVETTQQSEPRRNLTQTLFQKGSRFKRFTRWLSTYKAIRQSDAKYYHFHDPELLLLLPILRKKKGVFLYDMHENFPKALETKAWIPTALRKPLAEIIKRIEKRCLKLCDNVIFAETSYKKDYPYVTQQHDDILNYPTYQEPFLSPESVEQTLIYIGGIEENRGLWIMLEALKSLKQSGYEDLKLKLIGPIFEADNEKIDAYVSENMLMSSVERLGRIPNDEIGAHMASATVGLCLLKPIPNYMESMATKMFEYMSAELPMVVSDFPMWSELMQETQSGYSVNPLDNLEVVNAIERLLKSKKLQQEMGSNGRYHYEKSYNWTAEGKKLLALYEAATSEVLHESPVYKPTF</sequence>
<dbReference type="PANTHER" id="PTHR46401:SF2">
    <property type="entry name" value="GLYCOSYLTRANSFERASE WBBK-RELATED"/>
    <property type="match status" value="1"/>
</dbReference>
<name>A0A4R6ZGM1_9LIST</name>
<dbReference type="Proteomes" id="UP000295558">
    <property type="component" value="Unassembled WGS sequence"/>
</dbReference>
<dbReference type="AlphaFoldDB" id="A0A4R6ZGM1"/>
<dbReference type="Pfam" id="PF00534">
    <property type="entry name" value="Glycos_transf_1"/>
    <property type="match status" value="1"/>
</dbReference>